<dbReference type="SUPFAM" id="SSF75712">
    <property type="entry name" value="Rad50 coiled-coil Zn hook"/>
    <property type="match status" value="1"/>
</dbReference>
<dbReference type="EMBL" id="VGJJ01000007">
    <property type="protein sequence ID" value="MBM3282020.1"/>
    <property type="molecule type" value="Genomic_DNA"/>
</dbReference>
<dbReference type="SUPFAM" id="SSF52540">
    <property type="entry name" value="P-loop containing nucleoside triphosphate hydrolases"/>
    <property type="match status" value="1"/>
</dbReference>
<feature type="coiled-coil region" evidence="2">
    <location>
        <begin position="205"/>
        <end position="232"/>
    </location>
</feature>
<sequence>MIDSITLENWKTHKNSTLKFRKGTNVLVGVIGSGKSSVTDALCYGLFGTFPALQNRRVSTTDLLMRKPISADVARVEVCFRIGEKKYRVERVVKRSGTNEGRLYINDTLLAGPKPSQVTERVERELQVTYELFSRAVYSEQNQVDYFLKLNPSDRKKKFDELLDLQKYEVVRSNVNQVANQFRKNQEADKHVLTQLESAMKHMDVLALREQVALLRVKKSDLEKKIAACDEEVQKIVPQKKALEVKLSDWERTKQHMNAIKSKRDVLQSQWSLFASSFPALASLSLIELDNEKSSLSSKIKEHVSRQEQHRLLELQVQKSVQRSESAEKRMSDWKLAFGNLSIAQVNVNLSHVVSQKHDLKQKLSLVVSRIQENVSAQKVLEAQLGSLSVDEKSLAALHATCLTCKQEINPAHKGKLLHELEEKRSVLTVQKQELQKQYHALLTEKNGCETVLPALEKEETRLHVLVSKSQEFDSIQREIDLCSRDVVQANESLARFGHLPSAESVEESRSRLTLVEKALEMVRLRGEIPALDAQLVELAQREQLLSSSREAYDSLLVHSTRVESEKDSLSRERFQLSSLEKDLLVRVESAEKLHAQYEDARSRVSRAVDVENVLSVFSNALVVTQQQLREGVISAINAALSEIWLSVYPYEDFTLAKVLVQDNDYLLSVREKSGEWIPAESSLSGGERSAAALALRMAIAFVLTRQLSWIILDEPTHNLDVKSVQALTTMLKDRLPALVDQVFVITHASEIEKAATGSLYVLQREKNEDGITIPLNKLIDAGTKLE</sequence>
<reference evidence="4" key="1">
    <citation type="submission" date="2019-03" db="EMBL/GenBank/DDBJ databases">
        <title>Lake Tanganyika Metagenome-Assembled Genomes (MAGs).</title>
        <authorList>
            <person name="Tran P."/>
        </authorList>
    </citation>
    <scope>NUCLEOTIDE SEQUENCE</scope>
    <source>
        <strain evidence="4">M_DeepCast_50m_m2_156</strain>
    </source>
</reference>
<keyword evidence="1 2" id="KW-0175">Coiled coil</keyword>
<dbReference type="Gene3D" id="1.10.287.510">
    <property type="entry name" value="Helix hairpin bin"/>
    <property type="match status" value="1"/>
</dbReference>
<organism evidence="4 5">
    <name type="scientific">Candidatus Iainarchaeum sp</name>
    <dbReference type="NCBI Taxonomy" id="3101447"/>
    <lineage>
        <taxon>Archaea</taxon>
        <taxon>Candidatus Iainarchaeota</taxon>
        <taxon>Candidatus Iainarchaeia</taxon>
        <taxon>Candidatus Iainarchaeales</taxon>
        <taxon>Candidatus Iainarchaeaceae</taxon>
        <taxon>Candidatus Iainarchaeum</taxon>
    </lineage>
</organism>
<feature type="domain" description="RecF/RecN/SMC N-terminal" evidence="3">
    <location>
        <begin position="1"/>
        <end position="764"/>
    </location>
</feature>
<comment type="caution">
    <text evidence="4">The sequence shown here is derived from an EMBL/GenBank/DDBJ whole genome shotgun (WGS) entry which is preliminary data.</text>
</comment>
<evidence type="ECO:0000259" key="3">
    <source>
        <dbReference type="Pfam" id="PF02463"/>
    </source>
</evidence>
<accession>A0A8T4C7W2</accession>
<dbReference type="Proteomes" id="UP000774699">
    <property type="component" value="Unassembled WGS sequence"/>
</dbReference>
<dbReference type="AlphaFoldDB" id="A0A8T4C7W2"/>
<dbReference type="InterPro" id="IPR027417">
    <property type="entry name" value="P-loop_NTPase"/>
</dbReference>
<evidence type="ECO:0000313" key="4">
    <source>
        <dbReference type="EMBL" id="MBM3282020.1"/>
    </source>
</evidence>
<name>A0A8T4C7W2_9ARCH</name>
<proteinExistence type="predicted"/>
<evidence type="ECO:0000313" key="5">
    <source>
        <dbReference type="Proteomes" id="UP000774699"/>
    </source>
</evidence>
<evidence type="ECO:0000256" key="1">
    <source>
        <dbReference type="ARBA" id="ARBA00023054"/>
    </source>
</evidence>
<gene>
    <name evidence="4" type="ORF">FJY86_01610</name>
</gene>
<dbReference type="PANTHER" id="PTHR32114">
    <property type="entry name" value="ABC TRANSPORTER ABCH.3"/>
    <property type="match status" value="1"/>
</dbReference>
<dbReference type="Gene3D" id="3.40.50.300">
    <property type="entry name" value="P-loop containing nucleotide triphosphate hydrolases"/>
    <property type="match status" value="2"/>
</dbReference>
<evidence type="ECO:0000256" key="2">
    <source>
        <dbReference type="SAM" id="Coils"/>
    </source>
</evidence>
<protein>
    <submittedName>
        <fullName evidence="4">SMC family ATPase</fullName>
    </submittedName>
</protein>
<dbReference type="InterPro" id="IPR003395">
    <property type="entry name" value="RecF/RecN/SMC_N"/>
</dbReference>
<dbReference type="PANTHER" id="PTHR32114:SF2">
    <property type="entry name" value="ABC TRANSPORTER ABCH.3"/>
    <property type="match status" value="1"/>
</dbReference>
<dbReference type="Pfam" id="PF02463">
    <property type="entry name" value="SMC_N"/>
    <property type="match status" value="1"/>
</dbReference>